<evidence type="ECO:0000256" key="2">
    <source>
        <dbReference type="ARBA" id="ARBA00004123"/>
    </source>
</evidence>
<dbReference type="GO" id="GO:0046872">
    <property type="term" value="F:metal ion binding"/>
    <property type="evidence" value="ECO:0007669"/>
    <property type="project" value="UniProtKB-KW"/>
</dbReference>
<dbReference type="Gene3D" id="3.60.10.10">
    <property type="entry name" value="Endonuclease/exonuclease/phosphatase"/>
    <property type="match status" value="1"/>
</dbReference>
<dbReference type="EMBL" id="CAVLGL010000087">
    <property type="protein sequence ID" value="CAK1591475.1"/>
    <property type="molecule type" value="Genomic_DNA"/>
</dbReference>
<dbReference type="PANTHER" id="PTHR22930">
    <property type="match status" value="1"/>
</dbReference>
<dbReference type="InterPro" id="IPR027806">
    <property type="entry name" value="HARBI1_dom"/>
</dbReference>
<dbReference type="PANTHER" id="PTHR22930:SF269">
    <property type="entry name" value="NUCLEASE HARBI1-LIKE PROTEIN"/>
    <property type="match status" value="1"/>
</dbReference>
<keyword evidence="6" id="KW-0378">Hydrolase</keyword>
<evidence type="ECO:0000256" key="6">
    <source>
        <dbReference type="ARBA" id="ARBA00022801"/>
    </source>
</evidence>
<organism evidence="9 10">
    <name type="scientific">Parnassius mnemosyne</name>
    <name type="common">clouded apollo</name>
    <dbReference type="NCBI Taxonomy" id="213953"/>
    <lineage>
        <taxon>Eukaryota</taxon>
        <taxon>Metazoa</taxon>
        <taxon>Ecdysozoa</taxon>
        <taxon>Arthropoda</taxon>
        <taxon>Hexapoda</taxon>
        <taxon>Insecta</taxon>
        <taxon>Pterygota</taxon>
        <taxon>Neoptera</taxon>
        <taxon>Endopterygota</taxon>
        <taxon>Lepidoptera</taxon>
        <taxon>Glossata</taxon>
        <taxon>Ditrysia</taxon>
        <taxon>Papilionoidea</taxon>
        <taxon>Papilionidae</taxon>
        <taxon>Parnassiinae</taxon>
        <taxon>Parnassini</taxon>
        <taxon>Parnassius</taxon>
        <taxon>Driopa</taxon>
    </lineage>
</organism>
<evidence type="ECO:0000256" key="3">
    <source>
        <dbReference type="ARBA" id="ARBA00006958"/>
    </source>
</evidence>
<evidence type="ECO:0000313" key="10">
    <source>
        <dbReference type="Proteomes" id="UP001314205"/>
    </source>
</evidence>
<comment type="caution">
    <text evidence="9">The sequence shown here is derived from an EMBL/GenBank/DDBJ whole genome shotgun (WGS) entry which is preliminary data.</text>
</comment>
<gene>
    <name evidence="9" type="ORF">PARMNEM_LOCUS11707</name>
</gene>
<comment type="cofactor">
    <cofactor evidence="1">
        <name>a divalent metal cation</name>
        <dbReference type="ChEBI" id="CHEBI:60240"/>
    </cofactor>
</comment>
<keyword evidence="4" id="KW-0540">Nuclease</keyword>
<name>A0AAV1L9J1_9NEOP</name>
<evidence type="ECO:0000256" key="4">
    <source>
        <dbReference type="ARBA" id="ARBA00022722"/>
    </source>
</evidence>
<dbReference type="GO" id="GO:0004518">
    <property type="term" value="F:nuclease activity"/>
    <property type="evidence" value="ECO:0007669"/>
    <property type="project" value="UniProtKB-KW"/>
</dbReference>
<keyword evidence="7" id="KW-0539">Nucleus</keyword>
<evidence type="ECO:0000259" key="8">
    <source>
        <dbReference type="Pfam" id="PF13359"/>
    </source>
</evidence>
<protein>
    <recommendedName>
        <fullName evidence="8">DDE Tnp4 domain-containing protein</fullName>
    </recommendedName>
</protein>
<dbReference type="Proteomes" id="UP001314205">
    <property type="component" value="Unassembled WGS sequence"/>
</dbReference>
<reference evidence="9 10" key="1">
    <citation type="submission" date="2023-11" db="EMBL/GenBank/DDBJ databases">
        <authorList>
            <person name="Hedman E."/>
            <person name="Englund M."/>
            <person name="Stromberg M."/>
            <person name="Nyberg Akerstrom W."/>
            <person name="Nylinder S."/>
            <person name="Jareborg N."/>
            <person name="Kallberg Y."/>
            <person name="Kronander E."/>
        </authorList>
    </citation>
    <scope>NUCLEOTIDE SEQUENCE [LARGE SCALE GENOMIC DNA]</scope>
</reference>
<dbReference type="InterPro" id="IPR045249">
    <property type="entry name" value="HARBI1-like"/>
</dbReference>
<dbReference type="InterPro" id="IPR036691">
    <property type="entry name" value="Endo/exonu/phosph_ase_sf"/>
</dbReference>
<dbReference type="SUPFAM" id="SSF56219">
    <property type="entry name" value="DNase I-like"/>
    <property type="match status" value="1"/>
</dbReference>
<dbReference type="GO" id="GO:0005634">
    <property type="term" value="C:nucleus"/>
    <property type="evidence" value="ECO:0007669"/>
    <property type="project" value="UniProtKB-SubCell"/>
</dbReference>
<dbReference type="Pfam" id="PF13359">
    <property type="entry name" value="DDE_Tnp_4"/>
    <property type="match status" value="1"/>
</dbReference>
<dbReference type="AlphaFoldDB" id="A0AAV1L9J1"/>
<comment type="similarity">
    <text evidence="3">Belongs to the HARBI1 family.</text>
</comment>
<evidence type="ECO:0000313" key="9">
    <source>
        <dbReference type="EMBL" id="CAK1591475.1"/>
    </source>
</evidence>
<keyword evidence="5" id="KW-0479">Metal-binding</keyword>
<keyword evidence="10" id="KW-1185">Reference proteome</keyword>
<evidence type="ECO:0000256" key="7">
    <source>
        <dbReference type="ARBA" id="ARBA00023242"/>
    </source>
</evidence>
<feature type="domain" description="DDE Tnp4" evidence="8">
    <location>
        <begin position="424"/>
        <end position="588"/>
    </location>
</feature>
<accession>A0AAV1L9J1</accession>
<proteinExistence type="inferred from homology"/>
<evidence type="ECO:0000256" key="5">
    <source>
        <dbReference type="ARBA" id="ARBA00022723"/>
    </source>
</evidence>
<comment type="subcellular location">
    <subcellularLocation>
        <location evidence="2">Nucleus</location>
    </subcellularLocation>
</comment>
<dbReference type="GO" id="GO:0016787">
    <property type="term" value="F:hydrolase activity"/>
    <property type="evidence" value="ECO:0007669"/>
    <property type="project" value="UniProtKB-KW"/>
</dbReference>
<sequence length="645" mass="74512">MNKSEAISVSLDELLDENINVDILCFTEHFITAGYESLPSIPNYQLAACFARKESKRGGSCILVKNGHRFKELNQIAKISVTGVFERCAIELIDYKIVLACVYRVPKLSNFNLCIEKIQIILRTLSKNRYDNIVVAGDFNVDLLKRNVHTLDFECVFMNIGLKLAVNQPTRLKSQTCIDNIAHNFTKKCVVKVRELELSDRTAQIFKFPVQTIFNNKYWRVTKRYYCKENIIRLSLPPRYQRLLSCHINNYSVVMDLHEVKAVISLVLALTLKKRIRKRQWVKQWLLKRERYTHLNLLKEIQLAAETDDIKNYFRMGEKCFDELLQMITPYITKRDTCMRKSITPEEKLAVTLRYLATGRNIEDLKFSAIISPAAISEAIKITCRALIYVLRDYMKMPTQAEEWKIISNDFGTIHQFWNCCGALDGKHVGIKKPAASGSMYYNYKGFYSIVLMALVSAKKEFIMIDVGTNGRVSDGGVLFYTKFWEMYQQNTLKLPEPSALPNTRQTFPYVFISDEAFALGPNLMKPYAQNVLNENRHIFNYRLSRARSVVECAFGILNSKFGTFQKDLPFEPDTASLIVATCCYLHNYLRKNANSYSFSNENGENGNNINRLEDLQRTHNRNPNCEAKAIRENFCSYFCNEGRI</sequence>
<evidence type="ECO:0000256" key="1">
    <source>
        <dbReference type="ARBA" id="ARBA00001968"/>
    </source>
</evidence>